<dbReference type="Pfam" id="PF01975">
    <property type="entry name" value="SurE"/>
    <property type="match status" value="1"/>
</dbReference>
<evidence type="ECO:0000256" key="3">
    <source>
        <dbReference type="ARBA" id="ARBA00022723"/>
    </source>
</evidence>
<feature type="binding site" evidence="5">
    <location>
        <position position="40"/>
    </location>
    <ligand>
        <name>a divalent metal cation</name>
        <dbReference type="ChEBI" id="CHEBI:60240"/>
    </ligand>
</feature>
<evidence type="ECO:0000256" key="4">
    <source>
        <dbReference type="ARBA" id="ARBA00022801"/>
    </source>
</evidence>
<evidence type="ECO:0000313" key="8">
    <source>
        <dbReference type="Proteomes" id="UP000070160"/>
    </source>
</evidence>
<dbReference type="InterPro" id="IPR036523">
    <property type="entry name" value="SurE-like_sf"/>
</dbReference>
<comment type="catalytic activity">
    <reaction evidence="1 5">
        <text>a ribonucleoside 5'-phosphate + H2O = a ribonucleoside + phosphate</text>
        <dbReference type="Rhea" id="RHEA:12484"/>
        <dbReference type="ChEBI" id="CHEBI:15377"/>
        <dbReference type="ChEBI" id="CHEBI:18254"/>
        <dbReference type="ChEBI" id="CHEBI:43474"/>
        <dbReference type="ChEBI" id="CHEBI:58043"/>
        <dbReference type="EC" id="3.1.3.5"/>
    </reaction>
</comment>
<feature type="domain" description="Survival protein SurE-like phosphatase/nucleotidase" evidence="6">
    <location>
        <begin position="3"/>
        <end position="183"/>
    </location>
</feature>
<dbReference type="Gene3D" id="3.40.1210.10">
    <property type="entry name" value="Survival protein SurE-like phosphatase/nucleotidase"/>
    <property type="match status" value="1"/>
</dbReference>
<dbReference type="RefSeq" id="WP_062484957.1">
    <property type="nucleotide sequence ID" value="NZ_KQ960927.1"/>
</dbReference>
<keyword evidence="4 5" id="KW-0378">Hydrolase</keyword>
<keyword evidence="5" id="KW-0963">Cytoplasm</keyword>
<dbReference type="Proteomes" id="UP000070160">
    <property type="component" value="Unassembled WGS sequence"/>
</dbReference>
<evidence type="ECO:0000259" key="6">
    <source>
        <dbReference type="Pfam" id="PF01975"/>
    </source>
</evidence>
<comment type="caution">
    <text evidence="7">The sequence shown here is derived from an EMBL/GenBank/DDBJ whole genome shotgun (WGS) entry which is preliminary data.</text>
</comment>
<dbReference type="SUPFAM" id="SSF64167">
    <property type="entry name" value="SurE-like"/>
    <property type="match status" value="1"/>
</dbReference>
<dbReference type="GO" id="GO:0005737">
    <property type="term" value="C:cytoplasm"/>
    <property type="evidence" value="ECO:0007669"/>
    <property type="project" value="UniProtKB-SubCell"/>
</dbReference>
<dbReference type="EC" id="3.1.3.5" evidence="5"/>
<dbReference type="HAMAP" id="MF_00060">
    <property type="entry name" value="SurE"/>
    <property type="match status" value="1"/>
</dbReference>
<reference evidence="8" key="1">
    <citation type="submission" date="2016-01" db="EMBL/GenBank/DDBJ databases">
        <authorList>
            <person name="Mitreva M."/>
            <person name="Pepin K.H."/>
            <person name="Mihindukulasuriya K.A."/>
            <person name="Fulton R."/>
            <person name="Fronick C."/>
            <person name="O'Laughlin M."/>
            <person name="Miner T."/>
            <person name="Herter B."/>
            <person name="Rosa B.A."/>
            <person name="Cordes M."/>
            <person name="Tomlinson C."/>
            <person name="Wollam A."/>
            <person name="Palsikar V.B."/>
            <person name="Mardis E.R."/>
            <person name="Wilson R.K."/>
        </authorList>
    </citation>
    <scope>NUCLEOTIDE SEQUENCE [LARGE SCALE GENOMIC DNA]</scope>
    <source>
        <strain evidence="8">KA00182</strain>
    </source>
</reference>
<evidence type="ECO:0000256" key="2">
    <source>
        <dbReference type="ARBA" id="ARBA00011062"/>
    </source>
</evidence>
<keyword evidence="3 5" id="KW-0479">Metal-binding</keyword>
<dbReference type="PANTHER" id="PTHR30457">
    <property type="entry name" value="5'-NUCLEOTIDASE SURE"/>
    <property type="match status" value="1"/>
</dbReference>
<evidence type="ECO:0000313" key="7">
    <source>
        <dbReference type="EMBL" id="KXB92963.1"/>
    </source>
</evidence>
<comment type="similarity">
    <text evidence="2 5">Belongs to the SurE nucleotidase family.</text>
</comment>
<comment type="subcellular location">
    <subcellularLocation>
        <location evidence="5">Cytoplasm</location>
    </subcellularLocation>
</comment>
<accession>A0A134CL78</accession>
<feature type="binding site" evidence="5">
    <location>
        <position position="93"/>
    </location>
    <ligand>
        <name>a divalent metal cation</name>
        <dbReference type="ChEBI" id="CHEBI:60240"/>
    </ligand>
</feature>
<dbReference type="GO" id="GO:0046872">
    <property type="term" value="F:metal ion binding"/>
    <property type="evidence" value="ECO:0007669"/>
    <property type="project" value="UniProtKB-UniRule"/>
</dbReference>
<protein>
    <recommendedName>
        <fullName evidence="5">5'-nucleotidase SurE</fullName>
        <ecNumber evidence="5">3.1.3.5</ecNumber>
    </recommendedName>
    <alternativeName>
        <fullName evidence="5">Nucleoside 5'-monophosphate phosphohydrolase</fullName>
    </alternativeName>
</protein>
<dbReference type="PATRIC" id="fig|1588748.3.peg.188"/>
<dbReference type="InterPro" id="IPR002828">
    <property type="entry name" value="SurE-like_Pase/nucleotidase"/>
</dbReference>
<dbReference type="STRING" id="1588748.HMPREF3182_00194"/>
<keyword evidence="5" id="KW-0547">Nucleotide-binding</keyword>
<evidence type="ECO:0000256" key="5">
    <source>
        <dbReference type="HAMAP-Rule" id="MF_00060"/>
    </source>
</evidence>
<dbReference type="GO" id="GO:0008253">
    <property type="term" value="F:5'-nucleotidase activity"/>
    <property type="evidence" value="ECO:0007669"/>
    <property type="project" value="UniProtKB-UniRule"/>
</dbReference>
<organism evidence="7 8">
    <name type="scientific">Megasphaera hutchinsoni</name>
    <dbReference type="NCBI Taxonomy" id="1588748"/>
    <lineage>
        <taxon>Bacteria</taxon>
        <taxon>Bacillati</taxon>
        <taxon>Bacillota</taxon>
        <taxon>Negativicutes</taxon>
        <taxon>Veillonellales</taxon>
        <taxon>Veillonellaceae</taxon>
        <taxon>Megasphaera</taxon>
    </lineage>
</organism>
<comment type="cofactor">
    <cofactor evidence="5">
        <name>a divalent metal cation</name>
        <dbReference type="ChEBI" id="CHEBI:60240"/>
    </cofactor>
    <text evidence="5">Binds 1 divalent metal cation per subunit.</text>
</comment>
<dbReference type="NCBIfam" id="TIGR00087">
    <property type="entry name" value="surE"/>
    <property type="match status" value="1"/>
</dbReference>
<feature type="binding site" evidence="5">
    <location>
        <position position="9"/>
    </location>
    <ligand>
        <name>a divalent metal cation</name>
        <dbReference type="ChEBI" id="CHEBI:60240"/>
    </ligand>
</feature>
<keyword evidence="8" id="KW-1185">Reference proteome</keyword>
<dbReference type="PANTHER" id="PTHR30457:SF0">
    <property type="entry name" value="PHOSPHATASE, PUTATIVE (AFU_ORTHOLOGUE AFUA_4G01070)-RELATED"/>
    <property type="match status" value="1"/>
</dbReference>
<feature type="binding site" evidence="5">
    <location>
        <position position="8"/>
    </location>
    <ligand>
        <name>a divalent metal cation</name>
        <dbReference type="ChEBI" id="CHEBI:60240"/>
    </ligand>
</feature>
<gene>
    <name evidence="5" type="primary">surE</name>
    <name evidence="7" type="ORF">HMPREF3182_00194</name>
</gene>
<dbReference type="AlphaFoldDB" id="A0A134CL78"/>
<name>A0A134CL78_9FIRM</name>
<dbReference type="EMBL" id="LSDT01000004">
    <property type="protein sequence ID" value="KXB92963.1"/>
    <property type="molecule type" value="Genomic_DNA"/>
</dbReference>
<comment type="function">
    <text evidence="5">Nucleotidase that shows phosphatase activity on nucleoside 5'-monophosphates.</text>
</comment>
<sequence>MHILITNDDGVRAPGLQQLKIQLQQYGYQISVVAPNGQRSASSHAMTIGKPLYCRQWGQGDIAVSGTPVDCVKLAMEKFLVHQRPQLIISGINDGFNLGSDVLYSGTVSAAMEGPYYQVPAIAVSMEKWDETRGTKVISVLHEVIQRLIIGGKFPGILNINIPSKGEISWDRIRLATQAVQLYDNVILEKKDQDNSRYYIIEGEADLQTAMVGTDIDMIRSGFISLTPLQWQQMATGSFLTIKEELQKKTCNL</sequence>
<evidence type="ECO:0000256" key="1">
    <source>
        <dbReference type="ARBA" id="ARBA00000815"/>
    </source>
</evidence>
<proteinExistence type="inferred from homology"/>
<dbReference type="GO" id="GO:0000166">
    <property type="term" value="F:nucleotide binding"/>
    <property type="evidence" value="ECO:0007669"/>
    <property type="project" value="UniProtKB-KW"/>
</dbReference>
<dbReference type="InterPro" id="IPR030048">
    <property type="entry name" value="SurE"/>
</dbReference>